<dbReference type="OrthoDB" id="5984008at2759"/>
<dbReference type="SUPFAM" id="SSF53850">
    <property type="entry name" value="Periplasmic binding protein-like II"/>
    <property type="match status" value="1"/>
</dbReference>
<dbReference type="AlphaFoldDB" id="A0A132A519"/>
<gene>
    <name evidence="1" type="ORF">QR98_0042040</name>
</gene>
<keyword evidence="1" id="KW-0675">Receptor</keyword>
<accession>A0A132A519</accession>
<comment type="caution">
    <text evidence="1">The sequence shown here is derived from an EMBL/GenBank/DDBJ whole genome shotgun (WGS) entry which is preliminary data.</text>
</comment>
<name>A0A132A519_SARSC</name>
<reference evidence="1 2" key="1">
    <citation type="journal article" date="2015" name="Parasit. Vectors">
        <title>Draft genome of the scabies mite.</title>
        <authorList>
            <person name="Rider S.D.Jr."/>
            <person name="Morgan M.S."/>
            <person name="Arlian L.G."/>
        </authorList>
    </citation>
    <scope>NUCLEOTIDE SEQUENCE [LARGE SCALE GENOMIC DNA]</scope>
    <source>
        <strain evidence="1">Arlian Lab</strain>
    </source>
</reference>
<evidence type="ECO:0000313" key="2">
    <source>
        <dbReference type="Proteomes" id="UP000616769"/>
    </source>
</evidence>
<feature type="non-terminal residue" evidence="1">
    <location>
        <position position="1"/>
    </location>
</feature>
<dbReference type="Proteomes" id="UP000616769">
    <property type="component" value="Unassembled WGS sequence"/>
</dbReference>
<sequence>PFLENQLAAIIRRDDAVGLRTLEDLVTLNEINHRPDIPPTERRGLLTYGTYRTGATYYHLSKNKDPIAKKIYEWMFRNPDALVTSAKEGFDRVNVGHYAFIVESTFAEYLTGIYCNLTMLYDTRSLYPRRFGIALPKGSPYVQEFNKAIRELKSSESFE</sequence>
<dbReference type="EMBL" id="JXLN01010450">
    <property type="protein sequence ID" value="KPM05735.1"/>
    <property type="molecule type" value="Genomic_DNA"/>
</dbReference>
<dbReference type="VEuPathDB" id="VectorBase:SSCA006193"/>
<protein>
    <submittedName>
        <fullName evidence="1">Glutamate receptor kainate-like protein</fullName>
    </submittedName>
</protein>
<organism evidence="1 2">
    <name type="scientific">Sarcoptes scabiei</name>
    <name type="common">Itch mite</name>
    <name type="synonym">Acarus scabiei</name>
    <dbReference type="NCBI Taxonomy" id="52283"/>
    <lineage>
        <taxon>Eukaryota</taxon>
        <taxon>Metazoa</taxon>
        <taxon>Ecdysozoa</taxon>
        <taxon>Arthropoda</taxon>
        <taxon>Chelicerata</taxon>
        <taxon>Arachnida</taxon>
        <taxon>Acari</taxon>
        <taxon>Acariformes</taxon>
        <taxon>Sarcoptiformes</taxon>
        <taxon>Astigmata</taxon>
        <taxon>Psoroptidia</taxon>
        <taxon>Sarcoptoidea</taxon>
        <taxon>Sarcoptidae</taxon>
        <taxon>Sarcoptinae</taxon>
        <taxon>Sarcoptes</taxon>
    </lineage>
</organism>
<dbReference type="Gene3D" id="3.40.190.10">
    <property type="entry name" value="Periplasmic binding protein-like II"/>
    <property type="match status" value="2"/>
</dbReference>
<proteinExistence type="predicted"/>
<evidence type="ECO:0000313" key="1">
    <source>
        <dbReference type="EMBL" id="KPM05735.1"/>
    </source>
</evidence>